<reference evidence="1 2" key="1">
    <citation type="submission" date="2023-02" db="EMBL/GenBank/DDBJ databases">
        <title>Genome sequence of Novosphingobium humi KACC 19094.</title>
        <authorList>
            <person name="Kim S."/>
            <person name="Heo J."/>
            <person name="Kwon S.-W."/>
        </authorList>
    </citation>
    <scope>NUCLEOTIDE SEQUENCE [LARGE SCALE GENOMIC DNA]</scope>
    <source>
        <strain evidence="1 2">KACC 19094</strain>
    </source>
</reference>
<keyword evidence="2" id="KW-1185">Reference proteome</keyword>
<organism evidence="1 2">
    <name type="scientific">Novosphingobium humi</name>
    <dbReference type="NCBI Taxonomy" id="2282397"/>
    <lineage>
        <taxon>Bacteria</taxon>
        <taxon>Pseudomonadati</taxon>
        <taxon>Pseudomonadota</taxon>
        <taxon>Alphaproteobacteria</taxon>
        <taxon>Sphingomonadales</taxon>
        <taxon>Sphingomonadaceae</taxon>
        <taxon>Novosphingobium</taxon>
    </lineage>
</organism>
<evidence type="ECO:0000313" key="1">
    <source>
        <dbReference type="EMBL" id="WCT78521.1"/>
    </source>
</evidence>
<dbReference type="RefSeq" id="WP_273618833.1">
    <property type="nucleotide sequence ID" value="NZ_CP103868.1"/>
</dbReference>
<gene>
    <name evidence="1" type="ORF">PQ457_06045</name>
</gene>
<evidence type="ECO:0008006" key="3">
    <source>
        <dbReference type="Google" id="ProtNLM"/>
    </source>
</evidence>
<evidence type="ECO:0000313" key="2">
    <source>
        <dbReference type="Proteomes" id="UP001218231"/>
    </source>
</evidence>
<sequence length="74" mass="8159">MASSEQEPAPINTALDRIEAAMDRIAHAAQRARQARLDAADQTARLEVRHEILREKVGNALSTLDALIVRVQKS</sequence>
<protein>
    <recommendedName>
        <fullName evidence="3">DUF4164 family protein</fullName>
    </recommendedName>
</protein>
<dbReference type="Proteomes" id="UP001218231">
    <property type="component" value="Chromosome"/>
</dbReference>
<proteinExistence type="predicted"/>
<name>A0ABY7U184_9SPHN</name>
<dbReference type="EMBL" id="CP117417">
    <property type="protein sequence ID" value="WCT78521.1"/>
    <property type="molecule type" value="Genomic_DNA"/>
</dbReference>
<accession>A0ABY7U184</accession>